<gene>
    <name evidence="1" type="ORF">HDF25_002189</name>
</gene>
<reference evidence="1 2" key="1">
    <citation type="submission" date="2020-08" db="EMBL/GenBank/DDBJ databases">
        <title>Genomic Encyclopedia of Type Strains, Phase IV (KMG-V): Genome sequencing to study the core and pangenomes of soil and plant-associated prokaryotes.</title>
        <authorList>
            <person name="Whitman W."/>
        </authorList>
    </citation>
    <scope>NUCLEOTIDE SEQUENCE [LARGE SCALE GENOMIC DNA]</scope>
    <source>
        <strain evidence="1 2">M2T3</strain>
    </source>
</reference>
<dbReference type="AlphaFoldDB" id="A0A7X0MJW5"/>
<evidence type="ECO:0000313" key="2">
    <source>
        <dbReference type="Proteomes" id="UP000521017"/>
    </source>
</evidence>
<organism evidence="1 2">
    <name type="scientific">Pedobacter cryoconitis</name>
    <dbReference type="NCBI Taxonomy" id="188932"/>
    <lineage>
        <taxon>Bacteria</taxon>
        <taxon>Pseudomonadati</taxon>
        <taxon>Bacteroidota</taxon>
        <taxon>Sphingobacteriia</taxon>
        <taxon>Sphingobacteriales</taxon>
        <taxon>Sphingobacteriaceae</taxon>
        <taxon>Pedobacter</taxon>
    </lineage>
</organism>
<accession>A0A7X0MJW5</accession>
<comment type="caution">
    <text evidence="1">The sequence shown here is derived from an EMBL/GenBank/DDBJ whole genome shotgun (WGS) entry which is preliminary data.</text>
</comment>
<dbReference type="Proteomes" id="UP000521017">
    <property type="component" value="Unassembled WGS sequence"/>
</dbReference>
<name>A0A7X0MJW5_9SPHI</name>
<dbReference type="RefSeq" id="WP_184624764.1">
    <property type="nucleotide sequence ID" value="NZ_JACHCC010000005.1"/>
</dbReference>
<dbReference type="EMBL" id="JACHCC010000005">
    <property type="protein sequence ID" value="MBB6500045.1"/>
    <property type="molecule type" value="Genomic_DNA"/>
</dbReference>
<protein>
    <submittedName>
        <fullName evidence="1">Uncharacterized protein</fullName>
    </submittedName>
</protein>
<sequence>MTAADLRNRQELFYRLIDQVEKDYYLYFGLKSIQKGLSYTESIYDHFKLSSETLGLSFNEDSDLPQEIRDLILNEYHGVFLNEKQIS</sequence>
<evidence type="ECO:0000313" key="1">
    <source>
        <dbReference type="EMBL" id="MBB6500045.1"/>
    </source>
</evidence>
<proteinExistence type="predicted"/>